<dbReference type="PROSITE" id="PS50846">
    <property type="entry name" value="HMA_2"/>
    <property type="match status" value="1"/>
</dbReference>
<proteinExistence type="predicted"/>
<dbReference type="Pfam" id="PF00403">
    <property type="entry name" value="HMA"/>
    <property type="match status" value="1"/>
</dbReference>
<dbReference type="InterPro" id="IPR006121">
    <property type="entry name" value="HMA_dom"/>
</dbReference>
<dbReference type="Gene3D" id="3.30.70.100">
    <property type="match status" value="1"/>
</dbReference>
<keyword evidence="5" id="KW-1185">Reference proteome</keyword>
<protein>
    <recommendedName>
        <fullName evidence="3">HMA domain-containing protein</fullName>
    </recommendedName>
</protein>
<feature type="compositionally biased region" description="Basic and acidic residues" evidence="2">
    <location>
        <begin position="172"/>
        <end position="200"/>
    </location>
</feature>
<dbReference type="SUPFAM" id="SSF55008">
    <property type="entry name" value="HMA, heavy metal-associated domain"/>
    <property type="match status" value="1"/>
</dbReference>
<keyword evidence="1" id="KW-0479">Metal-binding</keyword>
<evidence type="ECO:0000313" key="4">
    <source>
        <dbReference type="EMBL" id="KAG0589948.1"/>
    </source>
</evidence>
<organism evidence="4 5">
    <name type="scientific">Ceratodon purpureus</name>
    <name type="common">Fire moss</name>
    <name type="synonym">Dicranum purpureum</name>
    <dbReference type="NCBI Taxonomy" id="3225"/>
    <lineage>
        <taxon>Eukaryota</taxon>
        <taxon>Viridiplantae</taxon>
        <taxon>Streptophyta</taxon>
        <taxon>Embryophyta</taxon>
        <taxon>Bryophyta</taxon>
        <taxon>Bryophytina</taxon>
        <taxon>Bryopsida</taxon>
        <taxon>Dicranidae</taxon>
        <taxon>Pseudoditrichales</taxon>
        <taxon>Ditrichaceae</taxon>
        <taxon>Ceratodon</taxon>
    </lineage>
</organism>
<dbReference type="PANTHER" id="PTHR22814">
    <property type="entry name" value="COPPER TRANSPORT PROTEIN ATOX1-RELATED"/>
    <property type="match status" value="1"/>
</dbReference>
<name>A0A8T0J4W5_CERPU</name>
<comment type="caution">
    <text evidence="4">The sequence shown here is derived from an EMBL/GenBank/DDBJ whole genome shotgun (WGS) entry which is preliminary data.</text>
</comment>
<dbReference type="InterPro" id="IPR036163">
    <property type="entry name" value="HMA_dom_sf"/>
</dbReference>
<dbReference type="CDD" id="cd00371">
    <property type="entry name" value="HMA"/>
    <property type="match status" value="1"/>
</dbReference>
<feature type="compositionally biased region" description="Basic and acidic residues" evidence="2">
    <location>
        <begin position="42"/>
        <end position="59"/>
    </location>
</feature>
<feature type="domain" description="HMA" evidence="3">
    <location>
        <begin position="113"/>
        <end position="181"/>
    </location>
</feature>
<evidence type="ECO:0000259" key="3">
    <source>
        <dbReference type="PROSITE" id="PS50846"/>
    </source>
</evidence>
<dbReference type="Proteomes" id="UP000822688">
    <property type="component" value="Chromosome 1"/>
</dbReference>
<dbReference type="PANTHER" id="PTHR22814:SF336">
    <property type="entry name" value="HEAVY METAL-ASSOCIATED ISOPRENYLATED PLANT PROTEIN 23"/>
    <property type="match status" value="1"/>
</dbReference>
<evidence type="ECO:0000256" key="2">
    <source>
        <dbReference type="SAM" id="MobiDB-lite"/>
    </source>
</evidence>
<dbReference type="AlphaFoldDB" id="A0A8T0J4W5"/>
<dbReference type="EMBL" id="CM026421">
    <property type="protein sequence ID" value="KAG0589948.1"/>
    <property type="molecule type" value="Genomic_DNA"/>
</dbReference>
<feature type="compositionally biased region" description="Gly residues" evidence="2">
    <location>
        <begin position="60"/>
        <end position="89"/>
    </location>
</feature>
<feature type="region of interest" description="Disordered" evidence="2">
    <location>
        <begin position="170"/>
        <end position="216"/>
    </location>
</feature>
<evidence type="ECO:0000313" key="5">
    <source>
        <dbReference type="Proteomes" id="UP000822688"/>
    </source>
</evidence>
<gene>
    <name evidence="4" type="ORF">KC19_1G059000</name>
</gene>
<evidence type="ECO:0000256" key="1">
    <source>
        <dbReference type="ARBA" id="ARBA00022723"/>
    </source>
</evidence>
<feature type="compositionally biased region" description="Basic and acidic residues" evidence="2">
    <location>
        <begin position="90"/>
        <end position="115"/>
    </location>
</feature>
<reference evidence="4" key="1">
    <citation type="submission" date="2020-06" db="EMBL/GenBank/DDBJ databases">
        <title>WGS assembly of Ceratodon purpureus strain R40.</title>
        <authorList>
            <person name="Carey S.B."/>
            <person name="Jenkins J."/>
            <person name="Shu S."/>
            <person name="Lovell J.T."/>
            <person name="Sreedasyam A."/>
            <person name="Maumus F."/>
            <person name="Tiley G.P."/>
            <person name="Fernandez-Pozo N."/>
            <person name="Barry K."/>
            <person name="Chen C."/>
            <person name="Wang M."/>
            <person name="Lipzen A."/>
            <person name="Daum C."/>
            <person name="Saski C.A."/>
            <person name="Payton A.C."/>
            <person name="Mcbreen J.C."/>
            <person name="Conrad R.E."/>
            <person name="Kollar L.M."/>
            <person name="Olsson S."/>
            <person name="Huttunen S."/>
            <person name="Landis J.B."/>
            <person name="Wickett N.J."/>
            <person name="Johnson M.G."/>
            <person name="Rensing S.A."/>
            <person name="Grimwood J."/>
            <person name="Schmutz J."/>
            <person name="Mcdaniel S.F."/>
        </authorList>
    </citation>
    <scope>NUCLEOTIDE SEQUENCE</scope>
    <source>
        <strain evidence="4">R40</strain>
    </source>
</reference>
<sequence length="216" mass="23746">MAVTYYYGDPRQFQGYTSTLRDENSLLDYWFYPNRMYMEEVRRENLKQEEENKKKEGGKGKGGGGGGGGGGGEGGGGGGKKKGGGGGGDGENKDGEKKGGDKQDGGKKEDNKPKVIELKVHLCCEACARKVRKKIEKLDGVERGVITDMDENKVTVKASTKPEIVLKQAQKVKRDAELWPQKKKEPEKKKDDNKKGDNKKGNNNNSNKNNNDDDDD</sequence>
<feature type="region of interest" description="Disordered" evidence="2">
    <location>
        <begin position="42"/>
        <end position="115"/>
    </location>
</feature>
<accession>A0A8T0J4W5</accession>
<dbReference type="OrthoDB" id="689350at2759"/>
<dbReference type="GO" id="GO:0046872">
    <property type="term" value="F:metal ion binding"/>
    <property type="evidence" value="ECO:0007669"/>
    <property type="project" value="UniProtKB-KW"/>
</dbReference>